<gene>
    <name evidence="2" type="ORF">LAZ67_6000115</name>
</gene>
<keyword evidence="3" id="KW-1185">Reference proteome</keyword>
<organism evidence="2 3">
    <name type="scientific">Cordylochernes scorpioides</name>
    <dbReference type="NCBI Taxonomy" id="51811"/>
    <lineage>
        <taxon>Eukaryota</taxon>
        <taxon>Metazoa</taxon>
        <taxon>Ecdysozoa</taxon>
        <taxon>Arthropoda</taxon>
        <taxon>Chelicerata</taxon>
        <taxon>Arachnida</taxon>
        <taxon>Pseudoscorpiones</taxon>
        <taxon>Cheliferoidea</taxon>
        <taxon>Chernetidae</taxon>
        <taxon>Cordylochernes</taxon>
    </lineage>
</organism>
<dbReference type="Proteomes" id="UP001235939">
    <property type="component" value="Chromosome 06"/>
</dbReference>
<evidence type="ECO:0000313" key="2">
    <source>
        <dbReference type="EMBL" id="UYV68568.1"/>
    </source>
</evidence>
<feature type="region of interest" description="Disordered" evidence="1">
    <location>
        <begin position="38"/>
        <end position="89"/>
    </location>
</feature>
<proteinExistence type="predicted"/>
<feature type="region of interest" description="Disordered" evidence="1">
    <location>
        <begin position="1"/>
        <end position="24"/>
    </location>
</feature>
<name>A0ABY6KIA9_9ARAC</name>
<sequence length="89" mass="9069">MTSPSSSHPFGFLQPPGSGSEPNGWWCVGMGALGLAQAASSRSLGAASSQQQQQFPGRLSSGSGIPGHVTPTFTSCLPNNISQQPSPNK</sequence>
<feature type="compositionally biased region" description="Polar residues" evidence="1">
    <location>
        <begin position="71"/>
        <end position="89"/>
    </location>
</feature>
<protein>
    <submittedName>
        <fullName evidence="2">Uncharacterized protein</fullName>
    </submittedName>
</protein>
<accession>A0ABY6KIA9</accession>
<evidence type="ECO:0000313" key="3">
    <source>
        <dbReference type="Proteomes" id="UP001235939"/>
    </source>
</evidence>
<reference evidence="2 3" key="1">
    <citation type="submission" date="2022-01" db="EMBL/GenBank/DDBJ databases">
        <title>A chromosomal length assembly of Cordylochernes scorpioides.</title>
        <authorList>
            <person name="Zeh D."/>
            <person name="Zeh J."/>
        </authorList>
    </citation>
    <scope>NUCLEOTIDE SEQUENCE [LARGE SCALE GENOMIC DNA]</scope>
    <source>
        <strain evidence="2">IN4F17</strain>
        <tissue evidence="2">Whole Body</tissue>
    </source>
</reference>
<feature type="compositionally biased region" description="Low complexity" evidence="1">
    <location>
        <begin position="38"/>
        <end position="61"/>
    </location>
</feature>
<dbReference type="EMBL" id="CP092868">
    <property type="protein sequence ID" value="UYV68568.1"/>
    <property type="molecule type" value="Genomic_DNA"/>
</dbReference>
<evidence type="ECO:0000256" key="1">
    <source>
        <dbReference type="SAM" id="MobiDB-lite"/>
    </source>
</evidence>